<gene>
    <name evidence="4" type="ORF">UFOVP1666_2</name>
    <name evidence="1" type="ORF">UFOVP867_155</name>
    <name evidence="2" type="ORF">UFOVP913_43</name>
    <name evidence="3" type="ORF">UFOVP993_96</name>
</gene>
<protein>
    <submittedName>
        <fullName evidence="2">Uncharacterized protein</fullName>
    </submittedName>
</protein>
<evidence type="ECO:0000313" key="4">
    <source>
        <dbReference type="EMBL" id="CAB4222938.1"/>
    </source>
</evidence>
<sequence>MNNSDYHVEFNKRLSRRIEERIHKLPQSDNLMVILNKTFELGVNQSCFVSLQMSEEGWIDPEKEK</sequence>
<organism evidence="2">
    <name type="scientific">uncultured Caudovirales phage</name>
    <dbReference type="NCBI Taxonomy" id="2100421"/>
    <lineage>
        <taxon>Viruses</taxon>
        <taxon>Duplodnaviria</taxon>
        <taxon>Heunggongvirae</taxon>
        <taxon>Uroviricota</taxon>
        <taxon>Caudoviricetes</taxon>
        <taxon>Peduoviridae</taxon>
        <taxon>Maltschvirus</taxon>
        <taxon>Maltschvirus maltsch</taxon>
    </lineage>
</organism>
<evidence type="ECO:0000313" key="3">
    <source>
        <dbReference type="EMBL" id="CAB4176951.1"/>
    </source>
</evidence>
<dbReference type="EMBL" id="LR797534">
    <property type="protein sequence ID" value="CAB4222938.1"/>
    <property type="molecule type" value="Genomic_DNA"/>
</dbReference>
<evidence type="ECO:0000313" key="2">
    <source>
        <dbReference type="EMBL" id="CAB4170522.1"/>
    </source>
</evidence>
<dbReference type="EMBL" id="LR796944">
    <property type="protein sequence ID" value="CAB4176951.1"/>
    <property type="molecule type" value="Genomic_DNA"/>
</dbReference>
<reference evidence="2" key="1">
    <citation type="submission" date="2020-05" db="EMBL/GenBank/DDBJ databases">
        <authorList>
            <person name="Chiriac C."/>
            <person name="Salcher M."/>
            <person name="Ghai R."/>
            <person name="Kavagutti S V."/>
        </authorList>
    </citation>
    <scope>NUCLEOTIDE SEQUENCE</scope>
</reference>
<accession>A0A6J5PH99</accession>
<proteinExistence type="predicted"/>
<evidence type="ECO:0000313" key="1">
    <source>
        <dbReference type="EMBL" id="CAB4168119.1"/>
    </source>
</evidence>
<dbReference type="EMBL" id="LR796858">
    <property type="protein sequence ID" value="CAB4170522.1"/>
    <property type="molecule type" value="Genomic_DNA"/>
</dbReference>
<name>A0A6J5PH99_9CAUD</name>
<dbReference type="EMBL" id="LR796815">
    <property type="protein sequence ID" value="CAB4168119.1"/>
    <property type="molecule type" value="Genomic_DNA"/>
</dbReference>